<dbReference type="Proteomes" id="UP001231189">
    <property type="component" value="Unassembled WGS sequence"/>
</dbReference>
<dbReference type="GO" id="GO:0004523">
    <property type="term" value="F:RNA-DNA hybrid ribonuclease activity"/>
    <property type="evidence" value="ECO:0007669"/>
    <property type="project" value="InterPro"/>
</dbReference>
<dbReference type="SUPFAM" id="SSF53098">
    <property type="entry name" value="Ribonuclease H-like"/>
    <property type="match status" value="1"/>
</dbReference>
<dbReference type="InterPro" id="IPR036397">
    <property type="entry name" value="RNaseH_sf"/>
</dbReference>
<dbReference type="PANTHER" id="PTHR33116">
    <property type="entry name" value="REVERSE TRANSCRIPTASE ZINC-BINDING DOMAIN-CONTAINING PROTEIN-RELATED-RELATED"/>
    <property type="match status" value="1"/>
</dbReference>
<sequence length="520" mass="58407">MQILGLGLEAHGGKYLGLPLYVGRSKARCFEYLKEKIWKCIQGCKERFLSAAGKEILIKAVAQAITTYAMACFDLTKSLCDSISQLVCQYWWSQQDNESRMHWVGWEKMKLPKDEGGLGFRDLHSFNMAMLARQGWRIIQAPDSLCSRVLRAKYFPNGNILTAVDVPGMSYVWRSILKGMQLLKEGLIWRVGDGSQISIWSDPWLPMGPKRTPSSRQPNNLITKVSELIDPVSGCWDNQLVRQTFCASKAADILSIPIVDETDDFLAWHLDNRGIFTVKSACKLHINLLLHQSRSASCSDEINSEWKHRVWKQIWKLECPPKVQHFLWRFGHNSHPLHMNIARRGVELDTRQPPRWNPPPTDVVKINTDGSFLASMNTRGWGAIARDHLGVPVFAACGFIPDAADALQAELTALIQAIPVAEQMGLCHVIFSTNCTELKQGIDTNSYDLSRLGPLFKHAKFLLRMAFVSCSVEYCPRACNSPAHKLAALGGVFSQGSPGLWFDDFPPDVMSSVTNDFVMP</sequence>
<dbReference type="Pfam" id="PF13456">
    <property type="entry name" value="RVT_3"/>
    <property type="match status" value="1"/>
</dbReference>
<dbReference type="AlphaFoldDB" id="A0AAD8TJE4"/>
<feature type="domain" description="RNase H type-1" evidence="1">
    <location>
        <begin position="367"/>
        <end position="488"/>
    </location>
</feature>
<evidence type="ECO:0000259" key="2">
    <source>
        <dbReference type="Pfam" id="PF13966"/>
    </source>
</evidence>
<dbReference type="Gene3D" id="3.30.420.10">
    <property type="entry name" value="Ribonuclease H-like superfamily/Ribonuclease H"/>
    <property type="match status" value="1"/>
</dbReference>
<evidence type="ECO:0008006" key="5">
    <source>
        <dbReference type="Google" id="ProtNLM"/>
    </source>
</evidence>
<dbReference type="CDD" id="cd06222">
    <property type="entry name" value="RNase_H_like"/>
    <property type="match status" value="1"/>
</dbReference>
<evidence type="ECO:0000313" key="3">
    <source>
        <dbReference type="EMBL" id="KAK1682721.1"/>
    </source>
</evidence>
<gene>
    <name evidence="3" type="ORF">QYE76_043569</name>
</gene>
<proteinExistence type="predicted"/>
<dbReference type="EMBL" id="JAUUTY010000002">
    <property type="protein sequence ID" value="KAK1682721.1"/>
    <property type="molecule type" value="Genomic_DNA"/>
</dbReference>
<dbReference type="InterPro" id="IPR012337">
    <property type="entry name" value="RNaseH-like_sf"/>
</dbReference>
<feature type="domain" description="Reverse transcriptase zinc-binding" evidence="2">
    <location>
        <begin position="307"/>
        <end position="350"/>
    </location>
</feature>
<evidence type="ECO:0000313" key="4">
    <source>
        <dbReference type="Proteomes" id="UP001231189"/>
    </source>
</evidence>
<evidence type="ECO:0000259" key="1">
    <source>
        <dbReference type="Pfam" id="PF13456"/>
    </source>
</evidence>
<dbReference type="InterPro" id="IPR026960">
    <property type="entry name" value="RVT-Znf"/>
</dbReference>
<comment type="caution">
    <text evidence="3">The sequence shown here is derived from an EMBL/GenBank/DDBJ whole genome shotgun (WGS) entry which is preliminary data.</text>
</comment>
<protein>
    <recommendedName>
        <fullName evidence="5">RNase H type-1 domain-containing protein</fullName>
    </recommendedName>
</protein>
<dbReference type="Pfam" id="PF13966">
    <property type="entry name" value="zf-RVT"/>
    <property type="match status" value="1"/>
</dbReference>
<accession>A0AAD8TJE4</accession>
<dbReference type="GO" id="GO:0003676">
    <property type="term" value="F:nucleic acid binding"/>
    <property type="evidence" value="ECO:0007669"/>
    <property type="project" value="InterPro"/>
</dbReference>
<dbReference type="PANTHER" id="PTHR33116:SF86">
    <property type="entry name" value="REVERSE TRANSCRIPTASE DOMAIN-CONTAINING PROTEIN"/>
    <property type="match status" value="1"/>
</dbReference>
<dbReference type="InterPro" id="IPR002156">
    <property type="entry name" value="RNaseH_domain"/>
</dbReference>
<keyword evidence="4" id="KW-1185">Reference proteome</keyword>
<name>A0AAD8TJE4_LOLMU</name>
<reference evidence="3" key="1">
    <citation type="submission" date="2023-07" db="EMBL/GenBank/DDBJ databases">
        <title>A chromosome-level genome assembly of Lolium multiflorum.</title>
        <authorList>
            <person name="Chen Y."/>
            <person name="Copetti D."/>
            <person name="Kolliker R."/>
            <person name="Studer B."/>
        </authorList>
    </citation>
    <scope>NUCLEOTIDE SEQUENCE</scope>
    <source>
        <strain evidence="3">02402/16</strain>
        <tissue evidence="3">Leaf</tissue>
    </source>
</reference>
<dbReference type="InterPro" id="IPR044730">
    <property type="entry name" value="RNase_H-like_dom_plant"/>
</dbReference>
<organism evidence="3 4">
    <name type="scientific">Lolium multiflorum</name>
    <name type="common">Italian ryegrass</name>
    <name type="synonym">Lolium perenne subsp. multiflorum</name>
    <dbReference type="NCBI Taxonomy" id="4521"/>
    <lineage>
        <taxon>Eukaryota</taxon>
        <taxon>Viridiplantae</taxon>
        <taxon>Streptophyta</taxon>
        <taxon>Embryophyta</taxon>
        <taxon>Tracheophyta</taxon>
        <taxon>Spermatophyta</taxon>
        <taxon>Magnoliopsida</taxon>
        <taxon>Liliopsida</taxon>
        <taxon>Poales</taxon>
        <taxon>Poaceae</taxon>
        <taxon>BOP clade</taxon>
        <taxon>Pooideae</taxon>
        <taxon>Poodae</taxon>
        <taxon>Poeae</taxon>
        <taxon>Poeae Chloroplast Group 2 (Poeae type)</taxon>
        <taxon>Loliodinae</taxon>
        <taxon>Loliinae</taxon>
        <taxon>Lolium</taxon>
    </lineage>
</organism>